<protein>
    <recommendedName>
        <fullName evidence="2">Anaphase-promoting complex subunit 5</fullName>
    </recommendedName>
</protein>
<reference evidence="9" key="2">
    <citation type="submission" date="2021-01" db="EMBL/GenBank/DDBJ databases">
        <authorList>
            <person name="Schikora-Tamarit M.A."/>
        </authorList>
    </citation>
    <scope>NUCLEOTIDE SEQUENCE</scope>
    <source>
        <strain evidence="9">CBS2887</strain>
    </source>
</reference>
<evidence type="ECO:0000313" key="9">
    <source>
        <dbReference type="EMBL" id="KAH3685081.1"/>
    </source>
</evidence>
<evidence type="ECO:0000256" key="7">
    <source>
        <dbReference type="SAM" id="Phobius"/>
    </source>
</evidence>
<dbReference type="GO" id="GO:0005680">
    <property type="term" value="C:anaphase-promoting complex"/>
    <property type="evidence" value="ECO:0007669"/>
    <property type="project" value="InterPro"/>
</dbReference>
<sequence length="786" mass="89290">MTFENANVVLTPTLAPYKIALIALIAAYCSSIFPKKANRPILSVIVKYIEGPYSLDDTIPLNTVPTLLEILRNIKEVCIKADPEEGVKHANEIEIRALHALWSLKSLDSLYSFISKSKILLVKSYTDGKKLIEQRATPLSTNSASLLPKYLLTHNSFLGSFILSCVNSFETLEFDKIDLLWTGFVEFRSSSKGIYDSELRARGTLPVDMFGATSKDDDPSSLVDLSNRLSGLHLDAKKSTQLVSQEDLLKLLTHQVNVLETYGTSTTPELRSILARMPQSETGKLPTIHYIHYLECLKEADYEGAFNYLHRYFDYMMSKGRMVYYHYALLSLATLYAAFNCDGEAIRAIEESISVARENKDIECLNFLLTWLFNFLKDRPNLEHQFYGSTDQLLQFLKSRTTNDSFKSLDTTAYQCDAVQLMMEGGALSTIYESLTKSLYISVNCGSDSSSFSSHCSLASAFWNRAGNLDLSTVYNDIALSSTKSSTGKSIINARDAYTQFSIGNVENCFKILEDQEKVISRDMRIDKDFANHKLLLLVQQNIRTSNFHAAQSYLDKLNAQSFPNLDIQGQTNYLLAELHLKTGNVSKAHEIILNFLEKFAQRDTNRYWYIKFNILFCELLIQTDVPMRALSMTIQILNISMAGGYFTLSLECILRLTEVLIGTGSYEDARDVIMGYLPTFEYSDELFLKCQAYQLILVITMKIFEQSQETHDYDEKVKTVSNFINYNEVAIDGFKKFSAFREIKNCLESQLHFAELISHEELYQHAEKSLIEVEAQIELNETSLY</sequence>
<keyword evidence="7" id="KW-1133">Transmembrane helix</keyword>
<comment type="similarity">
    <text evidence="1">Belongs to the APC5 family.</text>
</comment>
<organism evidence="9 10">
    <name type="scientific">Wickerhamomyces pijperi</name>
    <name type="common">Yeast</name>
    <name type="synonym">Pichia pijperi</name>
    <dbReference type="NCBI Taxonomy" id="599730"/>
    <lineage>
        <taxon>Eukaryota</taxon>
        <taxon>Fungi</taxon>
        <taxon>Dikarya</taxon>
        <taxon>Ascomycota</taxon>
        <taxon>Saccharomycotina</taxon>
        <taxon>Saccharomycetes</taxon>
        <taxon>Phaffomycetales</taxon>
        <taxon>Wickerhamomycetaceae</taxon>
        <taxon>Wickerhamomyces</taxon>
    </lineage>
</organism>
<feature type="domain" description="Anaphase-promoting complex subunit 5" evidence="8">
    <location>
        <begin position="289"/>
        <end position="378"/>
    </location>
</feature>
<comment type="caution">
    <text evidence="9">The sequence shown here is derived from an EMBL/GenBank/DDBJ whole genome shotgun (WGS) entry which is preliminary data.</text>
</comment>
<dbReference type="PANTHER" id="PTHR12830">
    <property type="entry name" value="ANAPHASE-PROMOTING COMPLEX SUBUNIT 5"/>
    <property type="match status" value="1"/>
</dbReference>
<keyword evidence="6" id="KW-0131">Cell cycle</keyword>
<evidence type="ECO:0000256" key="3">
    <source>
        <dbReference type="ARBA" id="ARBA00022618"/>
    </source>
</evidence>
<dbReference type="InterPro" id="IPR037679">
    <property type="entry name" value="Apc5"/>
</dbReference>
<reference evidence="9" key="1">
    <citation type="journal article" date="2021" name="Open Biol.">
        <title>Shared evolutionary footprints suggest mitochondrial oxidative damage underlies multiple complex I losses in fungi.</title>
        <authorList>
            <person name="Schikora-Tamarit M.A."/>
            <person name="Marcet-Houben M."/>
            <person name="Nosek J."/>
            <person name="Gabaldon T."/>
        </authorList>
    </citation>
    <scope>NUCLEOTIDE SEQUENCE</scope>
    <source>
        <strain evidence="9">CBS2887</strain>
    </source>
</reference>
<evidence type="ECO:0000256" key="1">
    <source>
        <dbReference type="ARBA" id="ARBA00007450"/>
    </source>
</evidence>
<dbReference type="EMBL" id="JAEUBG010002181">
    <property type="protein sequence ID" value="KAH3685081.1"/>
    <property type="molecule type" value="Genomic_DNA"/>
</dbReference>
<keyword evidence="7" id="KW-0812">Transmembrane</keyword>
<evidence type="ECO:0000256" key="6">
    <source>
        <dbReference type="ARBA" id="ARBA00023306"/>
    </source>
</evidence>
<dbReference type="PANTHER" id="PTHR12830:SF9">
    <property type="entry name" value="ANAPHASE-PROMOTING COMPLEX SUBUNIT 5"/>
    <property type="match status" value="1"/>
</dbReference>
<evidence type="ECO:0000256" key="5">
    <source>
        <dbReference type="ARBA" id="ARBA00022786"/>
    </source>
</evidence>
<dbReference type="GO" id="GO:0045842">
    <property type="term" value="P:positive regulation of mitotic metaphase/anaphase transition"/>
    <property type="evidence" value="ECO:0007669"/>
    <property type="project" value="TreeGrafter"/>
</dbReference>
<proteinExistence type="inferred from homology"/>
<dbReference type="AlphaFoldDB" id="A0A9P8TN90"/>
<keyword evidence="10" id="KW-1185">Reference proteome</keyword>
<accession>A0A9P8TN90</accession>
<gene>
    <name evidence="9" type="ORF">WICPIJ_003958</name>
</gene>
<evidence type="ECO:0000259" key="8">
    <source>
        <dbReference type="Pfam" id="PF12862"/>
    </source>
</evidence>
<keyword evidence="3" id="KW-0132">Cell division</keyword>
<keyword evidence="5" id="KW-0833">Ubl conjugation pathway</keyword>
<dbReference type="GO" id="GO:0051301">
    <property type="term" value="P:cell division"/>
    <property type="evidence" value="ECO:0007669"/>
    <property type="project" value="UniProtKB-KW"/>
</dbReference>
<evidence type="ECO:0000313" key="10">
    <source>
        <dbReference type="Proteomes" id="UP000774326"/>
    </source>
</evidence>
<dbReference type="Proteomes" id="UP000774326">
    <property type="component" value="Unassembled WGS sequence"/>
</dbReference>
<dbReference type="GO" id="GO:0070979">
    <property type="term" value="P:protein K11-linked ubiquitination"/>
    <property type="evidence" value="ECO:0007669"/>
    <property type="project" value="TreeGrafter"/>
</dbReference>
<keyword evidence="4" id="KW-0498">Mitosis</keyword>
<name>A0A9P8TN90_WICPI</name>
<dbReference type="InterPro" id="IPR026000">
    <property type="entry name" value="Apc5_dom"/>
</dbReference>
<dbReference type="OrthoDB" id="2504561at2759"/>
<evidence type="ECO:0000256" key="2">
    <source>
        <dbReference type="ARBA" id="ARBA00016066"/>
    </source>
</evidence>
<dbReference type="GO" id="GO:0031145">
    <property type="term" value="P:anaphase-promoting complex-dependent catabolic process"/>
    <property type="evidence" value="ECO:0007669"/>
    <property type="project" value="TreeGrafter"/>
</dbReference>
<keyword evidence="7" id="KW-0472">Membrane</keyword>
<evidence type="ECO:0000256" key="4">
    <source>
        <dbReference type="ARBA" id="ARBA00022776"/>
    </source>
</evidence>
<feature type="transmembrane region" description="Helical" evidence="7">
    <location>
        <begin position="15"/>
        <end position="33"/>
    </location>
</feature>
<dbReference type="Pfam" id="PF12862">
    <property type="entry name" value="ANAPC5"/>
    <property type="match status" value="1"/>
</dbReference>